<dbReference type="AlphaFoldDB" id="F9S223"/>
<reference evidence="1 2" key="1">
    <citation type="journal article" date="2012" name="Int. J. Syst. Evol. Microbiol.">
        <title>Vibrio caribbeanicus sp. nov., isolated from the marine sponge Scleritoderma cyanea.</title>
        <authorList>
            <person name="Hoffmann M."/>
            <person name="Monday S.R."/>
            <person name="Allard M.W."/>
            <person name="Strain E.A."/>
            <person name="Whittaker P."/>
            <person name="Naum M."/>
            <person name="McCarthy P.J."/>
            <person name="Lopez J.V."/>
            <person name="Fischer M."/>
            <person name="Brown E.W."/>
        </authorList>
    </citation>
    <scope>NUCLEOTIDE SEQUENCE [LARGE SCALE GENOMIC DNA]</scope>
    <source>
        <strain evidence="1 2">ATCC 700023</strain>
    </source>
</reference>
<keyword evidence="2" id="KW-1185">Reference proteome</keyword>
<evidence type="ECO:0000313" key="2">
    <source>
        <dbReference type="Proteomes" id="UP000004605"/>
    </source>
</evidence>
<evidence type="ECO:0000313" key="1">
    <source>
        <dbReference type="EMBL" id="EGU40368.1"/>
    </source>
</evidence>
<proteinExistence type="predicted"/>
<dbReference type="Proteomes" id="UP000004605">
    <property type="component" value="Unassembled WGS sequence"/>
</dbReference>
<comment type="caution">
    <text evidence="1">The sequence shown here is derived from an EMBL/GenBank/DDBJ whole genome shotgun (WGS) entry which is preliminary data.</text>
</comment>
<organism evidence="1 2">
    <name type="scientific">Vibrio ichthyoenteri ATCC 700023</name>
    <dbReference type="NCBI Taxonomy" id="870968"/>
    <lineage>
        <taxon>Bacteria</taxon>
        <taxon>Pseudomonadati</taxon>
        <taxon>Pseudomonadota</taxon>
        <taxon>Gammaproteobacteria</taxon>
        <taxon>Vibrionales</taxon>
        <taxon>Vibrionaceae</taxon>
        <taxon>Vibrio</taxon>
    </lineage>
</organism>
<protein>
    <submittedName>
        <fullName evidence="1">Uncharacterized protein</fullName>
    </submittedName>
</protein>
<accession>F9S223</accession>
<dbReference type="EMBL" id="AFWF01000129">
    <property type="protein sequence ID" value="EGU40368.1"/>
    <property type="molecule type" value="Genomic_DNA"/>
</dbReference>
<dbReference type="RefSeq" id="WP_006712135.1">
    <property type="nucleotide sequence ID" value="NZ_AFWF01000129.1"/>
</dbReference>
<gene>
    <name evidence="1" type="ORF">VII00023_22453</name>
</gene>
<sequence length="89" mass="10300">MKDRKSMQRTLIQEGYHQLFMLLRTPDPIVLSGEQLIDEIIDDIDAAFDNGVNITSLYLAVTAKSGLNMSYIEFRRLLRLSRKKKAQKQ</sequence>
<name>F9S223_9VIBR</name>